<proteinExistence type="predicted"/>
<evidence type="ECO:0000313" key="2">
    <source>
        <dbReference type="Proteomes" id="UP000319375"/>
    </source>
</evidence>
<evidence type="ECO:0000313" key="1">
    <source>
        <dbReference type="EMBL" id="TWS24566.1"/>
    </source>
</evidence>
<comment type="caution">
    <text evidence="1">The sequence shown here is derived from an EMBL/GenBank/DDBJ whole genome shotgun (WGS) entry which is preliminary data.</text>
</comment>
<dbReference type="RefSeq" id="WP_146489357.1">
    <property type="nucleotide sequence ID" value="NZ_VIGX01000033.1"/>
</dbReference>
<protein>
    <submittedName>
        <fullName evidence="1">Uncharacterized protein</fullName>
    </submittedName>
</protein>
<organism evidence="1 2">
    <name type="scientific">Tsukamurella conjunctivitidis</name>
    <dbReference type="NCBI Taxonomy" id="2592068"/>
    <lineage>
        <taxon>Bacteria</taxon>
        <taxon>Bacillati</taxon>
        <taxon>Actinomycetota</taxon>
        <taxon>Actinomycetes</taxon>
        <taxon>Mycobacteriales</taxon>
        <taxon>Tsukamurellaceae</taxon>
        <taxon>Tsukamurella</taxon>
    </lineage>
</organism>
<dbReference type="Proteomes" id="UP000319375">
    <property type="component" value="Unassembled WGS sequence"/>
</dbReference>
<reference evidence="1 2" key="1">
    <citation type="submission" date="2019-06" db="EMBL/GenBank/DDBJ databases">
        <title>Tsukamurella conjunctivitidis sp. nov., Tsukamurella assacharolytica sp. nov. and Tsukamurella sputae sp. nov. isolated from patients with conjunctivitis, bacteraemia (lymphoma) and respiratory infection (sputum) in Hong Kong.</title>
        <authorList>
            <person name="Teng J.L.L."/>
            <person name="Lee H.H."/>
            <person name="Fong J.Y.H."/>
            <person name="Fok K.M.N."/>
            <person name="Lau S.K.P."/>
            <person name="Woo P.C.Y."/>
        </authorList>
    </citation>
    <scope>NUCLEOTIDE SEQUENCE [LARGE SCALE GENOMIC DNA]</scope>
    <source>
        <strain evidence="1 2">HKU72</strain>
    </source>
</reference>
<accession>A0A5C5RNI6</accession>
<gene>
    <name evidence="1" type="ORF">FK530_23810</name>
</gene>
<sequence length="61" mass="6677">MNATADQAATSMARYIANSGRSRLQIEVADHLQATYGSAAVYTDPMCQRRANPEQQTTTEN</sequence>
<dbReference type="EMBL" id="VIGX01000033">
    <property type="protein sequence ID" value="TWS24566.1"/>
    <property type="molecule type" value="Genomic_DNA"/>
</dbReference>
<name>A0A5C5RNI6_9ACTN</name>
<keyword evidence="2" id="KW-1185">Reference proteome</keyword>
<dbReference type="AlphaFoldDB" id="A0A5C5RNI6"/>